<dbReference type="PANTHER" id="PTHR11839:SF18">
    <property type="entry name" value="NUDIX HYDROLASE DOMAIN-CONTAINING PROTEIN"/>
    <property type="match status" value="1"/>
</dbReference>
<evidence type="ECO:0000256" key="4">
    <source>
        <dbReference type="ARBA" id="ARBA00016377"/>
    </source>
</evidence>
<evidence type="ECO:0000313" key="9">
    <source>
        <dbReference type="EMBL" id="PWW82022.1"/>
    </source>
</evidence>
<protein>
    <recommendedName>
        <fullName evidence="4">GDP-mannose pyrophosphatase</fullName>
    </recommendedName>
    <alternativeName>
        <fullName evidence="6">GDP-mannose hydrolase</fullName>
    </alternativeName>
    <alternativeName>
        <fullName evidence="7">GDPMK</fullName>
    </alternativeName>
</protein>
<dbReference type="GO" id="GO:0005829">
    <property type="term" value="C:cytosol"/>
    <property type="evidence" value="ECO:0007669"/>
    <property type="project" value="TreeGrafter"/>
</dbReference>
<proteinExistence type="inferred from homology"/>
<dbReference type="InterPro" id="IPR000086">
    <property type="entry name" value="NUDIX_hydrolase_dom"/>
</dbReference>
<dbReference type="PANTHER" id="PTHR11839">
    <property type="entry name" value="UDP/ADP-SUGAR PYROPHOSPHATASE"/>
    <property type="match status" value="1"/>
</dbReference>
<gene>
    <name evidence="9" type="ORF">CR164_06655</name>
</gene>
<dbReference type="InterPro" id="IPR015797">
    <property type="entry name" value="NUDIX_hydrolase-like_dom_sf"/>
</dbReference>
<comment type="cofactor">
    <cofactor evidence="2">
        <name>Mg(2+)</name>
        <dbReference type="ChEBI" id="CHEBI:18420"/>
    </cofactor>
</comment>
<name>A0A317T5L5_9CHLB</name>
<dbReference type="EMBL" id="PDNZ01000004">
    <property type="protein sequence ID" value="PWW82022.1"/>
    <property type="molecule type" value="Genomic_DNA"/>
</dbReference>
<dbReference type="PROSITE" id="PS51462">
    <property type="entry name" value="NUDIX"/>
    <property type="match status" value="1"/>
</dbReference>
<keyword evidence="10" id="KW-1185">Reference proteome</keyword>
<reference evidence="10" key="1">
    <citation type="submission" date="2017-10" db="EMBL/GenBank/DDBJ databases">
        <authorList>
            <person name="Gaisin V.A."/>
            <person name="Rysina M.S."/>
            <person name="Grouzdev D.S."/>
        </authorList>
    </citation>
    <scope>NUCLEOTIDE SEQUENCE [LARGE SCALE GENOMIC DNA]</scope>
    <source>
        <strain evidence="10">V1</strain>
    </source>
</reference>
<accession>A0A317T5L5</accession>
<dbReference type="CDD" id="cd03424">
    <property type="entry name" value="NUDIX_ADPRase_Nudt5_UGPPase_Nudt14"/>
    <property type="match status" value="1"/>
</dbReference>
<dbReference type="Pfam" id="PF00293">
    <property type="entry name" value="NUDIX"/>
    <property type="match status" value="1"/>
</dbReference>
<keyword evidence="5 9" id="KW-0378">Hydrolase</keyword>
<evidence type="ECO:0000256" key="1">
    <source>
        <dbReference type="ARBA" id="ARBA00000847"/>
    </source>
</evidence>
<comment type="caution">
    <text evidence="9">The sequence shown here is derived from an EMBL/GenBank/DDBJ whole genome shotgun (WGS) entry which is preliminary data.</text>
</comment>
<sequence length="195" mass="22112">MAMNKHTDPEPWEVIESRYLHKEPWLTMRKDSVRLPNGKNIDDFYVWEYPPWLNVIAITQNDEIVLIRQYRHGIGKVSFELPAGVHDKPGETLLDAAKRELLEETGYGGGTWTKWMELSANPALQTNITHTFLATGVSKISTQKLDETEEITVHPMTSQELAALVEQGEIIQALHAAPIIKYLCSRQSQPGEHSP</sequence>
<comment type="similarity">
    <text evidence="3">Belongs to the Nudix hydrolase family. NudK subfamily.</text>
</comment>
<dbReference type="SUPFAM" id="SSF55811">
    <property type="entry name" value="Nudix"/>
    <property type="match status" value="1"/>
</dbReference>
<dbReference type="Gene3D" id="3.90.79.10">
    <property type="entry name" value="Nucleoside Triphosphate Pyrophosphohydrolase"/>
    <property type="match status" value="1"/>
</dbReference>
<feature type="domain" description="Nudix hydrolase" evidence="8">
    <location>
        <begin position="48"/>
        <end position="178"/>
    </location>
</feature>
<evidence type="ECO:0000256" key="6">
    <source>
        <dbReference type="ARBA" id="ARBA00032162"/>
    </source>
</evidence>
<evidence type="ECO:0000259" key="8">
    <source>
        <dbReference type="PROSITE" id="PS51462"/>
    </source>
</evidence>
<evidence type="ECO:0000256" key="2">
    <source>
        <dbReference type="ARBA" id="ARBA00001946"/>
    </source>
</evidence>
<dbReference type="Proteomes" id="UP000246278">
    <property type="component" value="Unassembled WGS sequence"/>
</dbReference>
<dbReference type="GO" id="GO:0006753">
    <property type="term" value="P:nucleoside phosphate metabolic process"/>
    <property type="evidence" value="ECO:0007669"/>
    <property type="project" value="TreeGrafter"/>
</dbReference>
<evidence type="ECO:0000313" key="10">
    <source>
        <dbReference type="Proteomes" id="UP000246278"/>
    </source>
</evidence>
<dbReference type="RefSeq" id="WP_110023157.1">
    <property type="nucleotide sequence ID" value="NZ_PDNZ01000004.1"/>
</dbReference>
<dbReference type="OrthoDB" id="9806150at2"/>
<comment type="catalytic activity">
    <reaction evidence="1">
        <text>GDP-alpha-D-mannose + H2O = alpha-D-mannose 1-phosphate + GMP + 2 H(+)</text>
        <dbReference type="Rhea" id="RHEA:27978"/>
        <dbReference type="ChEBI" id="CHEBI:15377"/>
        <dbReference type="ChEBI" id="CHEBI:15378"/>
        <dbReference type="ChEBI" id="CHEBI:57527"/>
        <dbReference type="ChEBI" id="CHEBI:58115"/>
        <dbReference type="ChEBI" id="CHEBI:58409"/>
    </reaction>
</comment>
<evidence type="ECO:0000256" key="7">
    <source>
        <dbReference type="ARBA" id="ARBA00032272"/>
    </source>
</evidence>
<dbReference type="AlphaFoldDB" id="A0A317T5L5"/>
<dbReference type="GO" id="GO:0016787">
    <property type="term" value="F:hydrolase activity"/>
    <property type="evidence" value="ECO:0007669"/>
    <property type="project" value="UniProtKB-KW"/>
</dbReference>
<evidence type="ECO:0000256" key="3">
    <source>
        <dbReference type="ARBA" id="ARBA00007275"/>
    </source>
</evidence>
<organism evidence="9 10">
    <name type="scientific">Prosthecochloris marina</name>
    <dbReference type="NCBI Taxonomy" id="2017681"/>
    <lineage>
        <taxon>Bacteria</taxon>
        <taxon>Pseudomonadati</taxon>
        <taxon>Chlorobiota</taxon>
        <taxon>Chlorobiia</taxon>
        <taxon>Chlorobiales</taxon>
        <taxon>Chlorobiaceae</taxon>
        <taxon>Prosthecochloris</taxon>
    </lineage>
</organism>
<dbReference type="GO" id="GO:0019693">
    <property type="term" value="P:ribose phosphate metabolic process"/>
    <property type="evidence" value="ECO:0007669"/>
    <property type="project" value="TreeGrafter"/>
</dbReference>
<evidence type="ECO:0000256" key="5">
    <source>
        <dbReference type="ARBA" id="ARBA00022801"/>
    </source>
</evidence>